<dbReference type="EMBL" id="JABDJR010000670">
    <property type="protein sequence ID" value="NNF08398.1"/>
    <property type="molecule type" value="Genomic_DNA"/>
</dbReference>
<dbReference type="GO" id="GO:0005524">
    <property type="term" value="F:ATP binding"/>
    <property type="evidence" value="ECO:0007669"/>
    <property type="project" value="UniProtKB-UniRule"/>
</dbReference>
<dbReference type="PROSITE" id="PS00108">
    <property type="entry name" value="PROTEIN_KINASE_ST"/>
    <property type="match status" value="1"/>
</dbReference>
<keyword evidence="2 5" id="KW-0547">Nucleotide-binding</keyword>
<dbReference type="InterPro" id="IPR017441">
    <property type="entry name" value="Protein_kinase_ATP_BS"/>
</dbReference>
<dbReference type="Gene3D" id="2.130.10.10">
    <property type="entry name" value="YVTN repeat-like/Quinoprotein amine dehydrogenase"/>
    <property type="match status" value="1"/>
</dbReference>
<organism evidence="8 9">
    <name type="scientific">Eiseniibacteriota bacterium</name>
    <dbReference type="NCBI Taxonomy" id="2212470"/>
    <lineage>
        <taxon>Bacteria</taxon>
        <taxon>Candidatus Eiseniibacteriota</taxon>
    </lineage>
</organism>
<reference evidence="8 9" key="1">
    <citation type="submission" date="2020-03" db="EMBL/GenBank/DDBJ databases">
        <title>Metabolic flexibility allows generalist bacteria to become dominant in a frequently disturbed ecosystem.</title>
        <authorList>
            <person name="Chen Y.-J."/>
            <person name="Leung P.M."/>
            <person name="Bay S.K."/>
            <person name="Hugenholtz P."/>
            <person name="Kessler A.J."/>
            <person name="Shelley G."/>
            <person name="Waite D.W."/>
            <person name="Cook P.L."/>
            <person name="Greening C."/>
        </authorList>
    </citation>
    <scope>NUCLEOTIDE SEQUENCE [LARGE SCALE GENOMIC DNA]</scope>
    <source>
        <strain evidence="8">SS_bin_28</strain>
    </source>
</reference>
<feature type="region of interest" description="Disordered" evidence="6">
    <location>
        <begin position="466"/>
        <end position="485"/>
    </location>
</feature>
<evidence type="ECO:0000256" key="3">
    <source>
        <dbReference type="ARBA" id="ARBA00022777"/>
    </source>
</evidence>
<dbReference type="InterPro" id="IPR000719">
    <property type="entry name" value="Prot_kinase_dom"/>
</dbReference>
<evidence type="ECO:0000256" key="1">
    <source>
        <dbReference type="ARBA" id="ARBA00022679"/>
    </source>
</evidence>
<dbReference type="GO" id="GO:0004674">
    <property type="term" value="F:protein serine/threonine kinase activity"/>
    <property type="evidence" value="ECO:0007669"/>
    <property type="project" value="TreeGrafter"/>
</dbReference>
<dbReference type="InterPro" id="IPR015943">
    <property type="entry name" value="WD40/YVTN_repeat-like_dom_sf"/>
</dbReference>
<dbReference type="InterPro" id="IPR011042">
    <property type="entry name" value="6-blade_b-propeller_TolB-like"/>
</dbReference>
<comment type="caution">
    <text evidence="8">The sequence shown here is derived from an EMBL/GenBank/DDBJ whole genome shotgun (WGS) entry which is preliminary data.</text>
</comment>
<dbReference type="InterPro" id="IPR008271">
    <property type="entry name" value="Ser/Thr_kinase_AS"/>
</dbReference>
<evidence type="ECO:0000256" key="4">
    <source>
        <dbReference type="ARBA" id="ARBA00022840"/>
    </source>
</evidence>
<dbReference type="InterPro" id="IPR011009">
    <property type="entry name" value="Kinase-like_dom_sf"/>
</dbReference>
<dbReference type="AlphaFoldDB" id="A0A7Y2EH63"/>
<dbReference type="SUPFAM" id="SSF56112">
    <property type="entry name" value="Protein kinase-like (PK-like)"/>
    <property type="match status" value="1"/>
</dbReference>
<dbReference type="PANTHER" id="PTHR43289:SF30">
    <property type="entry name" value="NON-SPECIFIC SERINE_THREONINE PROTEIN KINASE"/>
    <property type="match status" value="1"/>
</dbReference>
<dbReference type="CDD" id="cd14014">
    <property type="entry name" value="STKc_PknB_like"/>
    <property type="match status" value="1"/>
</dbReference>
<keyword evidence="1" id="KW-0808">Transferase</keyword>
<dbReference type="InterPro" id="IPR011659">
    <property type="entry name" value="WD40"/>
</dbReference>
<dbReference type="Pfam" id="PF00069">
    <property type="entry name" value="Pkinase"/>
    <property type="match status" value="1"/>
</dbReference>
<dbReference type="SUPFAM" id="SSF82171">
    <property type="entry name" value="DPP6 N-terminal domain-like"/>
    <property type="match status" value="1"/>
</dbReference>
<evidence type="ECO:0000313" key="8">
    <source>
        <dbReference type="EMBL" id="NNF08398.1"/>
    </source>
</evidence>
<evidence type="ECO:0000259" key="7">
    <source>
        <dbReference type="PROSITE" id="PS50011"/>
    </source>
</evidence>
<dbReference type="Pfam" id="PF07676">
    <property type="entry name" value="PD40"/>
    <property type="match status" value="3"/>
</dbReference>
<feature type="binding site" evidence="5">
    <location>
        <position position="38"/>
    </location>
    <ligand>
        <name>ATP</name>
        <dbReference type="ChEBI" id="CHEBI:30616"/>
    </ligand>
</feature>
<sequence>MIGKSLAHYKITDLLGKGGMGEVYRARDTKLERDVAIKVLPPELASDPERSARFDREARTLASLQHPNVASIYGFEEIEGTRFLVMELVEGEDLSVRLEKGTLHLDETLRIARDIATGMEAAHEQGIVHRDLKPANIMLTPSGEAKILDFGLARAWFGEGENASDMEHSPTITNAMTMAGTVLGTAAYMSPEQARGGHVDRRADIWAFGTILWEMVTGKRLFQGQTVSDTLAAVLRDEPDWSQLPVEEAPQLCRIIERCLVRDPKLRLRDIGEARVLLQKAGGESSLVSFTTAGSLPETEIAKSTGSGRGGWLAALAMTAVALLFAILFFSRDSNPPLSQTTLGLNGPAAISLVGESAWASLSFSPDGETIAYVGGFTGDLYVKSLNAFESTKIANTEGARLPSFSPDGDWIAYAADSKIWKVAVSGGAPTELCASPIGPGLAWGDGEIYFCRGMGGGLWAVPESGGEPRQISELNPSREETSHRWPHVLPGGKHLLLTIKTANIATFDDALIGLLSLEDGSVSVLATGGSDPHYIASGHILYGRGYQLFTLPFDLTSLSVGGTPNPVLDNVHMSFITGSAYYTVGADGRLAYVPSIDDMWDFRLVWIDRAGRVEPVDFEENRGFEGAVSPDGIQFLACVPGANDKIWIHDLQRKTRTRLTNTPGNDRLPMWSPDATQVMYANDRDGSYNLHLIPSDGSIPAKKIHTSNSYDLPTSWSPDGRHVLFDKQKQDGDIDVWVLVMSDPPKAAPYLSSANQESRAMFSPDGKWVAYESASSGDRNIFVRKWEGPENLSANPTRISRSDGHRPVWSKKGNTLFYRTGNEVMEVSIDLNQGIPLGESKKVMEIPEELTGSVMMLSPSAEGEKFLSHSYNLRARQHQIRIIFDWAEQLKANSN</sequence>
<dbReference type="PROSITE" id="PS00107">
    <property type="entry name" value="PROTEIN_KINASE_ATP"/>
    <property type="match status" value="1"/>
</dbReference>
<dbReference type="Proteomes" id="UP000547674">
    <property type="component" value="Unassembled WGS sequence"/>
</dbReference>
<dbReference type="SMART" id="SM00220">
    <property type="entry name" value="S_TKc"/>
    <property type="match status" value="1"/>
</dbReference>
<evidence type="ECO:0000256" key="2">
    <source>
        <dbReference type="ARBA" id="ARBA00022741"/>
    </source>
</evidence>
<gene>
    <name evidence="8" type="ORF">HKN21_16680</name>
</gene>
<dbReference type="SUPFAM" id="SSF69304">
    <property type="entry name" value="Tricorn protease N-terminal domain"/>
    <property type="match status" value="1"/>
</dbReference>
<dbReference type="PROSITE" id="PS50011">
    <property type="entry name" value="PROTEIN_KINASE_DOM"/>
    <property type="match status" value="1"/>
</dbReference>
<feature type="domain" description="Protein kinase" evidence="7">
    <location>
        <begin position="9"/>
        <end position="278"/>
    </location>
</feature>
<evidence type="ECO:0000256" key="5">
    <source>
        <dbReference type="PROSITE-ProRule" id="PRU10141"/>
    </source>
</evidence>
<dbReference type="PANTHER" id="PTHR43289">
    <property type="entry name" value="MITOGEN-ACTIVATED PROTEIN KINASE KINASE KINASE 20-RELATED"/>
    <property type="match status" value="1"/>
</dbReference>
<evidence type="ECO:0000256" key="6">
    <source>
        <dbReference type="SAM" id="MobiDB-lite"/>
    </source>
</evidence>
<accession>A0A7Y2EH63</accession>
<dbReference type="Gene3D" id="1.10.510.10">
    <property type="entry name" value="Transferase(Phosphotransferase) domain 1"/>
    <property type="match status" value="1"/>
</dbReference>
<evidence type="ECO:0000313" key="9">
    <source>
        <dbReference type="Proteomes" id="UP000547674"/>
    </source>
</evidence>
<dbReference type="Gene3D" id="2.120.10.30">
    <property type="entry name" value="TolB, C-terminal domain"/>
    <property type="match status" value="2"/>
</dbReference>
<keyword evidence="4 5" id="KW-0067">ATP-binding</keyword>
<proteinExistence type="predicted"/>
<protein>
    <submittedName>
        <fullName evidence="8">Protein kinase</fullName>
    </submittedName>
</protein>
<name>A0A7Y2EH63_UNCEI</name>
<dbReference type="Gene3D" id="3.30.200.20">
    <property type="entry name" value="Phosphorylase Kinase, domain 1"/>
    <property type="match status" value="1"/>
</dbReference>
<keyword evidence="3 8" id="KW-0418">Kinase</keyword>